<sequence length="158" mass="17156">MGHPLCLGCPSGLRYAPPTWRAPVLWPPPDCSPFSFTALSTYCYLVAAFFSFLLASPPFSALTALQPPPPSVLKTPAPLMATGYSHAKLSTTFTPAPCSPWRPPLSTSQGLRPFSFSGRPSLAPFPSTAWRHHFDPLPSCMAQVQLLVDCSLLLYFLC</sequence>
<reference evidence="2" key="1">
    <citation type="submission" date="2021-01" db="EMBL/GenBank/DDBJ databases">
        <title>Adiantum capillus-veneris genome.</title>
        <authorList>
            <person name="Fang Y."/>
            <person name="Liao Q."/>
        </authorList>
    </citation>
    <scope>NUCLEOTIDE SEQUENCE</scope>
    <source>
        <strain evidence="2">H3</strain>
        <tissue evidence="2">Leaf</tissue>
    </source>
</reference>
<comment type="caution">
    <text evidence="2">The sequence shown here is derived from an EMBL/GenBank/DDBJ whole genome shotgun (WGS) entry which is preliminary data.</text>
</comment>
<feature type="transmembrane region" description="Helical" evidence="1">
    <location>
        <begin position="34"/>
        <end position="55"/>
    </location>
</feature>
<keyword evidence="1" id="KW-0812">Transmembrane</keyword>
<gene>
    <name evidence="2" type="ORF">GOP47_0020047</name>
</gene>
<evidence type="ECO:0000256" key="1">
    <source>
        <dbReference type="SAM" id="Phobius"/>
    </source>
</evidence>
<accession>A0A9D4UCX7</accession>
<keyword evidence="1" id="KW-0472">Membrane</keyword>
<proteinExistence type="predicted"/>
<dbReference type="Proteomes" id="UP000886520">
    <property type="component" value="Chromosome 19"/>
</dbReference>
<dbReference type="AlphaFoldDB" id="A0A9D4UCX7"/>
<evidence type="ECO:0000313" key="2">
    <source>
        <dbReference type="EMBL" id="KAI5065352.1"/>
    </source>
</evidence>
<protein>
    <submittedName>
        <fullName evidence="2">Uncharacterized protein</fullName>
    </submittedName>
</protein>
<dbReference type="EMBL" id="JABFUD020000019">
    <property type="protein sequence ID" value="KAI5065352.1"/>
    <property type="molecule type" value="Genomic_DNA"/>
</dbReference>
<keyword evidence="1" id="KW-1133">Transmembrane helix</keyword>
<evidence type="ECO:0000313" key="3">
    <source>
        <dbReference type="Proteomes" id="UP000886520"/>
    </source>
</evidence>
<keyword evidence="3" id="KW-1185">Reference proteome</keyword>
<name>A0A9D4UCX7_ADICA</name>
<organism evidence="2 3">
    <name type="scientific">Adiantum capillus-veneris</name>
    <name type="common">Maidenhair fern</name>
    <dbReference type="NCBI Taxonomy" id="13818"/>
    <lineage>
        <taxon>Eukaryota</taxon>
        <taxon>Viridiplantae</taxon>
        <taxon>Streptophyta</taxon>
        <taxon>Embryophyta</taxon>
        <taxon>Tracheophyta</taxon>
        <taxon>Polypodiopsida</taxon>
        <taxon>Polypodiidae</taxon>
        <taxon>Polypodiales</taxon>
        <taxon>Pteridineae</taxon>
        <taxon>Pteridaceae</taxon>
        <taxon>Vittarioideae</taxon>
        <taxon>Adiantum</taxon>
    </lineage>
</organism>